<dbReference type="EC" id="3.2.1.22" evidence="11"/>
<comment type="function">
    <text evidence="2">Hydrolyzes a variety of simple alpha-D-galactoside as well as more complex molecules such as oligosaccharides and polysaccharides.</text>
</comment>
<protein>
    <recommendedName>
        <fullName evidence="11">Alpha-galactosidase</fullName>
        <ecNumber evidence="11">3.2.1.22</ecNumber>
    </recommendedName>
    <alternativeName>
        <fullName evidence="11">Melibiase</fullName>
    </alternativeName>
</protein>
<comment type="similarity">
    <text evidence="4 11">Belongs to the glycosyl hydrolase 27 family.</text>
</comment>
<dbReference type="Pfam" id="PF16499">
    <property type="entry name" value="Melibiase_2"/>
    <property type="match status" value="2"/>
</dbReference>
<dbReference type="GO" id="GO:0005975">
    <property type="term" value="P:carbohydrate metabolic process"/>
    <property type="evidence" value="ECO:0007669"/>
    <property type="project" value="InterPro"/>
</dbReference>
<evidence type="ECO:0000259" key="12">
    <source>
        <dbReference type="Pfam" id="PF05368"/>
    </source>
</evidence>
<dbReference type="InterPro" id="IPR013780">
    <property type="entry name" value="Glyco_hydro_b"/>
</dbReference>
<dbReference type="Gene3D" id="3.90.25.10">
    <property type="entry name" value="UDP-galactose 4-epimerase, domain 1"/>
    <property type="match status" value="1"/>
</dbReference>
<dbReference type="Proteomes" id="UP000037505">
    <property type="component" value="Unassembled WGS sequence"/>
</dbReference>
<gene>
    <name evidence="14" type="ORF">ANOM_006151</name>
</gene>
<dbReference type="Gene3D" id="3.20.20.70">
    <property type="entry name" value="Aldolase class I"/>
    <property type="match status" value="1"/>
</dbReference>
<feature type="domain" description="Alpha galactosidase C-terminal" evidence="13">
    <location>
        <begin position="672"/>
        <end position="751"/>
    </location>
</feature>
<comment type="subcellular location">
    <subcellularLocation>
        <location evidence="3">Secreted</location>
    </subcellularLocation>
</comment>
<evidence type="ECO:0000256" key="1">
    <source>
        <dbReference type="ARBA" id="ARBA00001255"/>
    </source>
</evidence>
<dbReference type="GO" id="GO:0005576">
    <property type="term" value="C:extracellular region"/>
    <property type="evidence" value="ECO:0007669"/>
    <property type="project" value="UniProtKB-SubCell"/>
</dbReference>
<evidence type="ECO:0000256" key="9">
    <source>
        <dbReference type="ARBA" id="ARBA00023180"/>
    </source>
</evidence>
<evidence type="ECO:0000256" key="5">
    <source>
        <dbReference type="ARBA" id="ARBA00022525"/>
    </source>
</evidence>
<evidence type="ECO:0000313" key="15">
    <source>
        <dbReference type="Proteomes" id="UP000037505"/>
    </source>
</evidence>
<dbReference type="STRING" id="1509407.A0A0L1J236"/>
<dbReference type="EMBL" id="JNOM01000141">
    <property type="protein sequence ID" value="KNG85807.1"/>
    <property type="molecule type" value="Genomic_DNA"/>
</dbReference>
<dbReference type="PROSITE" id="PS00512">
    <property type="entry name" value="ALPHA_GALACTOSIDASE"/>
    <property type="match status" value="1"/>
</dbReference>
<dbReference type="CDD" id="cd14792">
    <property type="entry name" value="GH27"/>
    <property type="match status" value="1"/>
</dbReference>
<comment type="caution">
    <text evidence="14">The sequence shown here is derived from an EMBL/GenBank/DDBJ whole genome shotgun (WGS) entry which is preliminary data.</text>
</comment>
<keyword evidence="9" id="KW-0325">Glycoprotein</keyword>
<dbReference type="Gene3D" id="2.60.40.1180">
    <property type="entry name" value="Golgi alpha-mannosidase II"/>
    <property type="match status" value="1"/>
</dbReference>
<keyword evidence="5" id="KW-0964">Secreted</keyword>
<comment type="catalytic activity">
    <reaction evidence="1 11">
        <text>Hydrolysis of terminal, non-reducing alpha-D-galactose residues in alpha-D-galactosides, including galactose oligosaccharides, galactomannans and galactolipids.</text>
        <dbReference type="EC" id="3.2.1.22"/>
    </reaction>
</comment>
<accession>A0A0L1J236</accession>
<keyword evidence="8 11" id="KW-1015">Disulfide bond</keyword>
<dbReference type="InterPro" id="IPR000111">
    <property type="entry name" value="Glyco_hydro_27/36_CS"/>
</dbReference>
<feature type="domain" description="NmrA-like" evidence="12">
    <location>
        <begin position="3"/>
        <end position="266"/>
    </location>
</feature>
<keyword evidence="6" id="KW-0732">Signal</keyword>
<proteinExistence type="inferred from homology"/>
<dbReference type="Gene3D" id="3.40.50.720">
    <property type="entry name" value="NAD(P)-binding Rossmann-like Domain"/>
    <property type="match status" value="1"/>
</dbReference>
<evidence type="ECO:0000256" key="2">
    <source>
        <dbReference type="ARBA" id="ARBA00003969"/>
    </source>
</evidence>
<keyword evidence="10 11" id="KW-0326">Glycosidase</keyword>
<dbReference type="InterPro" id="IPR013785">
    <property type="entry name" value="Aldolase_TIM"/>
</dbReference>
<evidence type="ECO:0000256" key="7">
    <source>
        <dbReference type="ARBA" id="ARBA00022801"/>
    </source>
</evidence>
<dbReference type="PANTHER" id="PTHR11452">
    <property type="entry name" value="ALPHA-GALACTOSIDASE/ALPHA-N-ACETYLGALACTOSAMINIDASE"/>
    <property type="match status" value="1"/>
</dbReference>
<dbReference type="InterPro" id="IPR041233">
    <property type="entry name" value="Melibiase_C"/>
</dbReference>
<evidence type="ECO:0000256" key="3">
    <source>
        <dbReference type="ARBA" id="ARBA00004613"/>
    </source>
</evidence>
<evidence type="ECO:0000313" key="14">
    <source>
        <dbReference type="EMBL" id="KNG85807.1"/>
    </source>
</evidence>
<dbReference type="SUPFAM" id="SSF51011">
    <property type="entry name" value="Glycosyl hydrolase domain"/>
    <property type="match status" value="1"/>
</dbReference>
<evidence type="ECO:0000256" key="6">
    <source>
        <dbReference type="ARBA" id="ARBA00022729"/>
    </source>
</evidence>
<dbReference type="GO" id="GO:0004557">
    <property type="term" value="F:alpha-galactosidase activity"/>
    <property type="evidence" value="ECO:0007669"/>
    <property type="project" value="UniProtKB-EC"/>
</dbReference>
<dbReference type="SUPFAM" id="SSF51735">
    <property type="entry name" value="NAD(P)-binding Rossmann-fold domains"/>
    <property type="match status" value="1"/>
</dbReference>
<dbReference type="InterPro" id="IPR036291">
    <property type="entry name" value="NAD(P)-bd_dom_sf"/>
</dbReference>
<dbReference type="RefSeq" id="XP_015406730.1">
    <property type="nucleotide sequence ID" value="XM_015551408.1"/>
</dbReference>
<dbReference type="AlphaFoldDB" id="A0A0L1J236"/>
<evidence type="ECO:0000256" key="8">
    <source>
        <dbReference type="ARBA" id="ARBA00023157"/>
    </source>
</evidence>
<dbReference type="PRINTS" id="PR00740">
    <property type="entry name" value="GLHYDRLASE27"/>
</dbReference>
<dbReference type="Pfam" id="PF05368">
    <property type="entry name" value="NmrA"/>
    <property type="match status" value="1"/>
</dbReference>
<evidence type="ECO:0000256" key="11">
    <source>
        <dbReference type="RuleBase" id="RU361168"/>
    </source>
</evidence>
<dbReference type="OrthoDB" id="5795902at2759"/>
<reference evidence="14 15" key="1">
    <citation type="submission" date="2014-06" db="EMBL/GenBank/DDBJ databases">
        <title>The Genome of the Aflatoxigenic Filamentous Fungus Aspergillus nomius.</title>
        <authorList>
            <person name="Moore M.G."/>
            <person name="Shannon B.M."/>
            <person name="Brian M.M."/>
        </authorList>
    </citation>
    <scope>NUCLEOTIDE SEQUENCE [LARGE SCALE GENOMIC DNA]</scope>
    <source>
        <strain evidence="14 15">NRRL 13137</strain>
    </source>
</reference>
<dbReference type="SUPFAM" id="SSF51445">
    <property type="entry name" value="(Trans)glycosidases"/>
    <property type="match status" value="1"/>
</dbReference>
<dbReference type="Pfam" id="PF17801">
    <property type="entry name" value="Melibiase_C"/>
    <property type="match status" value="1"/>
</dbReference>
<dbReference type="InterPro" id="IPR008030">
    <property type="entry name" value="NmrA-like"/>
</dbReference>
<dbReference type="FunFam" id="2.60.40.1180:FF:000049">
    <property type="entry name" value="Alpha-galactosidase"/>
    <property type="match status" value="1"/>
</dbReference>
<organism evidence="14 15">
    <name type="scientific">Aspergillus nomiae NRRL (strain ATCC 15546 / NRRL 13137 / CBS 260.88 / M93)</name>
    <dbReference type="NCBI Taxonomy" id="1509407"/>
    <lineage>
        <taxon>Eukaryota</taxon>
        <taxon>Fungi</taxon>
        <taxon>Dikarya</taxon>
        <taxon>Ascomycota</taxon>
        <taxon>Pezizomycotina</taxon>
        <taxon>Eurotiomycetes</taxon>
        <taxon>Eurotiomycetidae</taxon>
        <taxon>Eurotiales</taxon>
        <taxon>Aspergillaceae</taxon>
        <taxon>Aspergillus</taxon>
        <taxon>Aspergillus subgen. Circumdati</taxon>
    </lineage>
</organism>
<keyword evidence="7 11" id="KW-0378">Hydrolase</keyword>
<dbReference type="GeneID" id="26807955"/>
<dbReference type="InterPro" id="IPR017853">
    <property type="entry name" value="GH"/>
</dbReference>
<evidence type="ECO:0000259" key="13">
    <source>
        <dbReference type="Pfam" id="PF17801"/>
    </source>
</evidence>
<dbReference type="InterPro" id="IPR002241">
    <property type="entry name" value="Glyco_hydro_27"/>
</dbReference>
<dbReference type="PANTHER" id="PTHR11452:SF61">
    <property type="entry name" value="ALPHA-GALACTOSIDASE B-RELATED"/>
    <property type="match status" value="1"/>
</dbReference>
<evidence type="ECO:0000256" key="4">
    <source>
        <dbReference type="ARBA" id="ARBA00009743"/>
    </source>
</evidence>
<keyword evidence="15" id="KW-1185">Reference proteome</keyword>
<name>A0A0L1J236_ASPN3</name>
<sequence>MTRIALLGSTGQVGHSILMALLTTTSHEVVQLVRPASESKAKSINISAEQKQRLRTVPVDLLVADTDELASTLNGVEVVVSAVNGKALSAQEKVQTAAEKAGVRRFYPSEYGMHHVYTGEDGYGYVHPAWSLKSKANGKVLRHPAVVSGKMTYTLIGCGDLYNQDREALWCPWTQPDLLSYTIHILGNPDTKVDFTHMGDLANFLVKTIDHPEVSENKELNFVSDHISYNEIVALWEKYSRRKVEKSIVPIQVMHRVFQNKEDVPEHLNAKSVFSDDFWIVVKGMQGSGGFWRPPGQVHNDLFPDMKTMTFERTMQRYISLVVSLSLLSGADALVRPDGVGRLPALGWNSWNAFACDVDASKILTAAEETINLGLKDAGYEYINIDDCWSVKTGRDPNTKRIIPDTAKFPDGIAGVASKIHDMGLKVGIYSSAGTETCAGYPASLGYEKIDAESFAEWGIDYLKYDNCGVPTNWTDMYTHCVPDNTNGANFPNGTCPDISNPAPAEYDWSSSKTAQRYDAMRDALLGVNRTILYSLCDWGQADVNTWGNATGNSWRTTGDITPDWSRIVEIANENSFLMNYADFWGHPDPDMLEVGNGNLTLEENRAHFALWAAMKSPLIIGTPLDSIKEEHLAILKNKPLLSFHQDPVIGRPAYPYKWGYNPDWTFDPAHPAEYWSGPSSTLGGTLVLMFNSEDSAKSRTAVWSEIPELRDSAEKGSGYLVTDIWTGEDLGCVKDQYNVELQSHDIAALVVGESC</sequence>
<evidence type="ECO:0000256" key="10">
    <source>
        <dbReference type="ARBA" id="ARBA00023295"/>
    </source>
</evidence>